<keyword evidence="11" id="KW-0663">Pyridoxal phosphate</keyword>
<evidence type="ECO:0000256" key="1">
    <source>
        <dbReference type="ARBA" id="ARBA00001933"/>
    </source>
</evidence>
<evidence type="ECO:0000256" key="3">
    <source>
        <dbReference type="ARBA" id="ARBA00004824"/>
    </source>
</evidence>
<keyword evidence="18" id="KW-1185">Reference proteome</keyword>
<dbReference type="Pfam" id="PF01063">
    <property type="entry name" value="Aminotran_4"/>
    <property type="match status" value="1"/>
</dbReference>
<dbReference type="GO" id="GO:0009097">
    <property type="term" value="P:isoleucine biosynthetic process"/>
    <property type="evidence" value="ECO:0007669"/>
    <property type="project" value="UniProtKB-UniPathway"/>
</dbReference>
<dbReference type="PIRSF" id="PIRSF006468">
    <property type="entry name" value="BCAT1"/>
    <property type="match status" value="1"/>
</dbReference>
<dbReference type="EMBL" id="FXTP01000021">
    <property type="protein sequence ID" value="SMO96515.1"/>
    <property type="molecule type" value="Genomic_DNA"/>
</dbReference>
<evidence type="ECO:0000256" key="13">
    <source>
        <dbReference type="ARBA" id="ARBA00048212"/>
    </source>
</evidence>
<sequence>MMNEIISNTKFDVELTNESRIHEVDFDNLVFGRKFSDHMFEMTYEDGQWQQPKVKPYGAFEITPAMNVLHYGQAVFEGMKAFYVDEDTVHIFRPKVHHERFNRSCRRLCIPETDYDTFIEALETLIKLDKQWIPQESGTALYLRPFIFASDDLLAARSSDKFTYQIITSPVGAYYAEGFNPVSLTTTDEYVRAVSGGTGDSKAAGNYAGSFLPAKKAKEEGYTQVLWLDAKEHKYVEEVGTMNIHFLIDDTLVTPALTGSILPGVTRRSIIALAEDWGLNVEERRITIDEVFEAHEDGSLKEIFGSGTAAVVSPVGFINHKGRTIELDREKPGKFAKKCFDAITDIQYGRAEDKFGWVHEVKI</sequence>
<name>A0A521FK26_9BACT</name>
<dbReference type="GO" id="GO:0009099">
    <property type="term" value="P:L-valine biosynthetic process"/>
    <property type="evidence" value="ECO:0007669"/>
    <property type="project" value="UniProtKB-UniPathway"/>
</dbReference>
<evidence type="ECO:0000256" key="6">
    <source>
        <dbReference type="ARBA" id="ARBA00009320"/>
    </source>
</evidence>
<feature type="modified residue" description="N6-(pyridoxal phosphate)lysine" evidence="16">
    <location>
        <position position="202"/>
    </location>
</feature>
<keyword evidence="12" id="KW-0100">Branched-chain amino acid biosynthesis</keyword>
<evidence type="ECO:0000256" key="8">
    <source>
        <dbReference type="ARBA" id="ARBA00022576"/>
    </source>
</evidence>
<evidence type="ECO:0000256" key="11">
    <source>
        <dbReference type="ARBA" id="ARBA00022898"/>
    </source>
</evidence>
<evidence type="ECO:0000256" key="5">
    <source>
        <dbReference type="ARBA" id="ARBA00005072"/>
    </source>
</evidence>
<evidence type="ECO:0000256" key="15">
    <source>
        <dbReference type="ARBA" id="ARBA00049229"/>
    </source>
</evidence>
<evidence type="ECO:0000256" key="9">
    <source>
        <dbReference type="ARBA" id="ARBA00022605"/>
    </source>
</evidence>
<comment type="similarity">
    <text evidence="6">Belongs to the class-IV pyridoxal-phosphate-dependent aminotransferase family.</text>
</comment>
<evidence type="ECO:0000256" key="14">
    <source>
        <dbReference type="ARBA" id="ARBA00048798"/>
    </source>
</evidence>
<comment type="catalytic activity">
    <reaction evidence="15">
        <text>L-leucine + 2-oxoglutarate = 4-methyl-2-oxopentanoate + L-glutamate</text>
        <dbReference type="Rhea" id="RHEA:18321"/>
        <dbReference type="ChEBI" id="CHEBI:16810"/>
        <dbReference type="ChEBI" id="CHEBI:17865"/>
        <dbReference type="ChEBI" id="CHEBI:29985"/>
        <dbReference type="ChEBI" id="CHEBI:57427"/>
        <dbReference type="EC" id="2.6.1.42"/>
    </reaction>
</comment>
<proteinExistence type="inferred from homology"/>
<gene>
    <name evidence="17" type="ORF">SAMN06265219_1214</name>
</gene>
<keyword evidence="10 17" id="KW-0808">Transferase</keyword>
<dbReference type="OrthoDB" id="9804984at2"/>
<evidence type="ECO:0000256" key="4">
    <source>
        <dbReference type="ARBA" id="ARBA00004931"/>
    </source>
</evidence>
<evidence type="ECO:0000256" key="7">
    <source>
        <dbReference type="ARBA" id="ARBA00013053"/>
    </source>
</evidence>
<evidence type="ECO:0000256" key="10">
    <source>
        <dbReference type="ARBA" id="ARBA00022679"/>
    </source>
</evidence>
<dbReference type="UniPathway" id="UPA00049">
    <property type="reaction ID" value="UER00062"/>
</dbReference>
<evidence type="ECO:0000256" key="12">
    <source>
        <dbReference type="ARBA" id="ARBA00023304"/>
    </source>
</evidence>
<dbReference type="Gene3D" id="3.30.470.10">
    <property type="match status" value="1"/>
</dbReference>
<dbReference type="PANTHER" id="PTHR11825:SF44">
    <property type="entry name" value="BRANCHED-CHAIN-AMINO-ACID AMINOTRANSFERASE"/>
    <property type="match status" value="1"/>
</dbReference>
<dbReference type="InterPro" id="IPR036038">
    <property type="entry name" value="Aminotransferase-like"/>
</dbReference>
<dbReference type="EC" id="2.6.1.42" evidence="7"/>
<keyword evidence="8 17" id="KW-0032">Aminotransferase</keyword>
<evidence type="ECO:0000256" key="16">
    <source>
        <dbReference type="PIRSR" id="PIRSR006468-1"/>
    </source>
</evidence>
<evidence type="ECO:0000313" key="17">
    <source>
        <dbReference type="EMBL" id="SMO96515.1"/>
    </source>
</evidence>
<dbReference type="SUPFAM" id="SSF56752">
    <property type="entry name" value="D-aminoacid aminotransferase-like PLP-dependent enzymes"/>
    <property type="match status" value="1"/>
</dbReference>
<dbReference type="InterPro" id="IPR043132">
    <property type="entry name" value="BCAT-like_C"/>
</dbReference>
<protein>
    <recommendedName>
        <fullName evidence="7">branched-chain-amino-acid transaminase</fullName>
        <ecNumber evidence="7">2.6.1.42</ecNumber>
    </recommendedName>
</protein>
<dbReference type="RefSeq" id="WP_142456210.1">
    <property type="nucleotide sequence ID" value="NZ_FXTP01000021.1"/>
</dbReference>
<dbReference type="UniPathway" id="UPA00047">
    <property type="reaction ID" value="UER00058"/>
</dbReference>
<dbReference type="InterPro" id="IPR043131">
    <property type="entry name" value="BCAT-like_N"/>
</dbReference>
<keyword evidence="9" id="KW-0028">Amino-acid biosynthesis</keyword>
<evidence type="ECO:0000256" key="2">
    <source>
        <dbReference type="ARBA" id="ARBA00003109"/>
    </source>
</evidence>
<dbReference type="CDD" id="cd01557">
    <property type="entry name" value="BCAT_beta_family"/>
    <property type="match status" value="1"/>
</dbReference>
<dbReference type="UniPathway" id="UPA00048">
    <property type="reaction ID" value="UER00073"/>
</dbReference>
<dbReference type="NCBIfam" id="NF009897">
    <property type="entry name" value="PRK13357.1"/>
    <property type="match status" value="1"/>
</dbReference>
<dbReference type="InterPro" id="IPR005786">
    <property type="entry name" value="B_amino_transII"/>
</dbReference>
<dbReference type="Gene3D" id="3.20.10.10">
    <property type="entry name" value="D-amino Acid Aminotransferase, subunit A, domain 2"/>
    <property type="match status" value="1"/>
</dbReference>
<organism evidence="17 18">
    <name type="scientific">Gracilimonas mengyeensis</name>
    <dbReference type="NCBI Taxonomy" id="1302730"/>
    <lineage>
        <taxon>Bacteria</taxon>
        <taxon>Pseudomonadati</taxon>
        <taxon>Balneolota</taxon>
        <taxon>Balneolia</taxon>
        <taxon>Balneolales</taxon>
        <taxon>Balneolaceae</taxon>
        <taxon>Gracilimonas</taxon>
    </lineage>
</organism>
<dbReference type="Proteomes" id="UP000317557">
    <property type="component" value="Unassembled WGS sequence"/>
</dbReference>
<dbReference type="GO" id="GO:0009098">
    <property type="term" value="P:L-leucine biosynthetic process"/>
    <property type="evidence" value="ECO:0007669"/>
    <property type="project" value="UniProtKB-UniPathway"/>
</dbReference>
<reference evidence="17 18" key="1">
    <citation type="submission" date="2017-05" db="EMBL/GenBank/DDBJ databases">
        <authorList>
            <person name="Varghese N."/>
            <person name="Submissions S."/>
        </authorList>
    </citation>
    <scope>NUCLEOTIDE SEQUENCE [LARGE SCALE GENOMIC DNA]</scope>
    <source>
        <strain evidence="17 18">DSM 21985</strain>
    </source>
</reference>
<dbReference type="AlphaFoldDB" id="A0A521FK26"/>
<accession>A0A521FK26</accession>
<dbReference type="PANTHER" id="PTHR11825">
    <property type="entry name" value="SUBGROUP IIII AMINOTRANSFERASE"/>
    <property type="match status" value="1"/>
</dbReference>
<comment type="catalytic activity">
    <reaction evidence="14">
        <text>L-isoleucine + 2-oxoglutarate = (S)-3-methyl-2-oxopentanoate + L-glutamate</text>
        <dbReference type="Rhea" id="RHEA:24801"/>
        <dbReference type="ChEBI" id="CHEBI:16810"/>
        <dbReference type="ChEBI" id="CHEBI:29985"/>
        <dbReference type="ChEBI" id="CHEBI:35146"/>
        <dbReference type="ChEBI" id="CHEBI:58045"/>
        <dbReference type="EC" id="2.6.1.42"/>
    </reaction>
</comment>
<comment type="function">
    <text evidence="2">Acts on leucine, isoleucine and valine.</text>
</comment>
<comment type="pathway">
    <text evidence="5">Amino-acid biosynthesis; L-leucine biosynthesis; L-leucine from 3-methyl-2-oxobutanoate: step 4/4.</text>
</comment>
<dbReference type="GO" id="GO:0004084">
    <property type="term" value="F:branched-chain-amino-acid transaminase activity"/>
    <property type="evidence" value="ECO:0007669"/>
    <property type="project" value="UniProtKB-EC"/>
</dbReference>
<dbReference type="InterPro" id="IPR001544">
    <property type="entry name" value="Aminotrans_IV"/>
</dbReference>
<dbReference type="NCBIfam" id="TIGR01123">
    <property type="entry name" value="ilvE_II"/>
    <property type="match status" value="1"/>
</dbReference>
<comment type="pathway">
    <text evidence="4">Amino-acid biosynthesis; L-valine biosynthesis; L-valine from pyruvate: step 4/4.</text>
</comment>
<comment type="catalytic activity">
    <reaction evidence="13">
        <text>L-valine + 2-oxoglutarate = 3-methyl-2-oxobutanoate + L-glutamate</text>
        <dbReference type="Rhea" id="RHEA:24813"/>
        <dbReference type="ChEBI" id="CHEBI:11851"/>
        <dbReference type="ChEBI" id="CHEBI:16810"/>
        <dbReference type="ChEBI" id="CHEBI:29985"/>
        <dbReference type="ChEBI" id="CHEBI:57762"/>
        <dbReference type="EC" id="2.6.1.42"/>
    </reaction>
</comment>
<comment type="cofactor">
    <cofactor evidence="1">
        <name>pyridoxal 5'-phosphate</name>
        <dbReference type="ChEBI" id="CHEBI:597326"/>
    </cofactor>
</comment>
<dbReference type="InterPro" id="IPR033939">
    <property type="entry name" value="BCAT_family"/>
</dbReference>
<comment type="pathway">
    <text evidence="3">Amino-acid biosynthesis; L-isoleucine biosynthesis; L-isoleucine from 2-oxobutanoate: step 4/4.</text>
</comment>
<evidence type="ECO:0000313" key="18">
    <source>
        <dbReference type="Proteomes" id="UP000317557"/>
    </source>
</evidence>